<organism evidence="7 8">
    <name type="scientific">Montanilutibacter psychrotolerans</name>
    <dbReference type="NCBI Taxonomy" id="1327343"/>
    <lineage>
        <taxon>Bacteria</taxon>
        <taxon>Pseudomonadati</taxon>
        <taxon>Pseudomonadota</taxon>
        <taxon>Gammaproteobacteria</taxon>
        <taxon>Lysobacterales</taxon>
        <taxon>Lysobacteraceae</taxon>
        <taxon>Montanilutibacter</taxon>
    </lineage>
</organism>
<evidence type="ECO:0000256" key="5">
    <source>
        <dbReference type="SAM" id="Phobius"/>
    </source>
</evidence>
<keyword evidence="2 5" id="KW-0812">Transmembrane</keyword>
<evidence type="ECO:0000256" key="3">
    <source>
        <dbReference type="ARBA" id="ARBA00022989"/>
    </source>
</evidence>
<reference evidence="7 8" key="1">
    <citation type="submission" date="2018-11" db="EMBL/GenBank/DDBJ databases">
        <title>Lysobacter cryohumiis sp. nov., isolated from soil in the Tianshan Mountains, Xinjiang, China.</title>
        <authorList>
            <person name="Luo Y."/>
            <person name="Sheng H."/>
        </authorList>
    </citation>
    <scope>NUCLEOTIDE SEQUENCE [LARGE SCALE GENOMIC DNA]</scope>
    <source>
        <strain evidence="7 8">ZS60</strain>
    </source>
</reference>
<evidence type="ECO:0000313" key="8">
    <source>
        <dbReference type="Proteomes" id="UP000267049"/>
    </source>
</evidence>
<evidence type="ECO:0000256" key="2">
    <source>
        <dbReference type="ARBA" id="ARBA00022692"/>
    </source>
</evidence>
<evidence type="ECO:0000256" key="4">
    <source>
        <dbReference type="ARBA" id="ARBA00023136"/>
    </source>
</evidence>
<proteinExistence type="predicted"/>
<dbReference type="InterPro" id="IPR010445">
    <property type="entry name" value="LapA_dom"/>
</dbReference>
<protein>
    <submittedName>
        <fullName evidence="7">DUF1049 domain-containing protein</fullName>
    </submittedName>
</protein>
<name>A0A3M8T3R4_9GAMM</name>
<comment type="caution">
    <text evidence="7">The sequence shown here is derived from an EMBL/GenBank/DDBJ whole genome shotgun (WGS) entry which is preliminary data.</text>
</comment>
<keyword evidence="1" id="KW-1003">Cell membrane</keyword>
<gene>
    <name evidence="7" type="ORF">EER27_06205</name>
</gene>
<keyword evidence="4 5" id="KW-0472">Membrane</keyword>
<evidence type="ECO:0000313" key="7">
    <source>
        <dbReference type="EMBL" id="RNF85352.1"/>
    </source>
</evidence>
<dbReference type="AlphaFoldDB" id="A0A3M8T3R4"/>
<keyword evidence="8" id="KW-1185">Reference proteome</keyword>
<dbReference type="RefSeq" id="WP_123087135.1">
    <property type="nucleotide sequence ID" value="NZ_RIBS01000002.1"/>
</dbReference>
<feature type="transmembrane region" description="Helical" evidence="5">
    <location>
        <begin position="40"/>
        <end position="67"/>
    </location>
</feature>
<dbReference type="OrthoDB" id="6028404at2"/>
<dbReference type="Pfam" id="PF06305">
    <property type="entry name" value="LapA_dom"/>
    <property type="match status" value="1"/>
</dbReference>
<keyword evidence="3 5" id="KW-1133">Transmembrane helix</keyword>
<evidence type="ECO:0000256" key="1">
    <source>
        <dbReference type="ARBA" id="ARBA00022475"/>
    </source>
</evidence>
<dbReference type="GO" id="GO:0005886">
    <property type="term" value="C:plasma membrane"/>
    <property type="evidence" value="ECO:0007669"/>
    <property type="project" value="InterPro"/>
</dbReference>
<dbReference type="Proteomes" id="UP000267049">
    <property type="component" value="Unassembled WGS sequence"/>
</dbReference>
<accession>A0A3M8T3R4</accession>
<dbReference type="EMBL" id="RIBS01000002">
    <property type="protein sequence ID" value="RNF85352.1"/>
    <property type="molecule type" value="Genomic_DNA"/>
</dbReference>
<sequence length="88" mass="9023">MRVIRFLVALACLLAGAIVGALNRGPVQIDFGPVSVPTTLGVALIAALLLGVLLGGLAITASLVLPLQRRLARAQRTVDAAPSRTPES</sequence>
<evidence type="ECO:0000259" key="6">
    <source>
        <dbReference type="Pfam" id="PF06305"/>
    </source>
</evidence>
<feature type="domain" description="Lipopolysaccharide assembly protein A" evidence="6">
    <location>
        <begin position="23"/>
        <end position="80"/>
    </location>
</feature>